<gene>
    <name evidence="5" type="primary">rpmE</name>
    <name evidence="5" type="ORF">COU31_04505</name>
</gene>
<dbReference type="PROSITE" id="PS01143">
    <property type="entry name" value="RIBOSOMAL_L31"/>
    <property type="match status" value="1"/>
</dbReference>
<evidence type="ECO:0000313" key="6">
    <source>
        <dbReference type="Proteomes" id="UP000231183"/>
    </source>
</evidence>
<dbReference type="Pfam" id="PF01197">
    <property type="entry name" value="Ribosomal_L31"/>
    <property type="match status" value="1"/>
</dbReference>
<evidence type="ECO:0000256" key="2">
    <source>
        <dbReference type="ARBA" id="ARBA00023274"/>
    </source>
</evidence>
<dbReference type="Proteomes" id="UP000231183">
    <property type="component" value="Unassembled WGS sequence"/>
</dbReference>
<evidence type="ECO:0000256" key="1">
    <source>
        <dbReference type="ARBA" id="ARBA00022980"/>
    </source>
</evidence>
<sequence length="94" mass="10325">MKKGIHPKYNPKAKIISSDGGEFIVGSTVDEMHVEISSLSHPAYTGGKGMVLDAQGRVERYKKMMEKTKTKAASKKAKEEKKSEAKASKKKDAK</sequence>
<dbReference type="AlphaFoldDB" id="A0A2M6W2Y3"/>
<evidence type="ECO:0000256" key="3">
    <source>
        <dbReference type="RuleBase" id="RU000564"/>
    </source>
</evidence>
<name>A0A2M6W2Y3_9BACT</name>
<dbReference type="GO" id="GO:1990904">
    <property type="term" value="C:ribonucleoprotein complex"/>
    <property type="evidence" value="ECO:0007669"/>
    <property type="project" value="UniProtKB-KW"/>
</dbReference>
<dbReference type="GO" id="GO:0003735">
    <property type="term" value="F:structural constituent of ribosome"/>
    <property type="evidence" value="ECO:0007669"/>
    <property type="project" value="InterPro"/>
</dbReference>
<dbReference type="PRINTS" id="PR01249">
    <property type="entry name" value="RIBOSOMALL31"/>
</dbReference>
<dbReference type="GO" id="GO:0005840">
    <property type="term" value="C:ribosome"/>
    <property type="evidence" value="ECO:0007669"/>
    <property type="project" value="UniProtKB-KW"/>
</dbReference>
<keyword evidence="2 3" id="KW-0687">Ribonucleoprotein</keyword>
<dbReference type="InterPro" id="IPR042105">
    <property type="entry name" value="Ribosomal_bL31_sf"/>
</dbReference>
<reference evidence="6" key="1">
    <citation type="submission" date="2017-09" db="EMBL/GenBank/DDBJ databases">
        <title>Depth-based differentiation of microbial function through sediment-hosted aquifers and enrichment of novel symbionts in the deep terrestrial subsurface.</title>
        <authorList>
            <person name="Probst A.J."/>
            <person name="Ladd B."/>
            <person name="Jarett J.K."/>
            <person name="Geller-Mcgrath D.E."/>
            <person name="Sieber C.M.K."/>
            <person name="Emerson J.B."/>
            <person name="Anantharaman K."/>
            <person name="Thomas B.C."/>
            <person name="Malmstrom R."/>
            <person name="Stieglmeier M."/>
            <person name="Klingl A."/>
            <person name="Woyke T."/>
            <person name="Ryan C.M."/>
            <person name="Banfield J.F."/>
        </authorList>
    </citation>
    <scope>NUCLEOTIDE SEQUENCE [LARGE SCALE GENOMIC DNA]</scope>
</reference>
<dbReference type="PANTHER" id="PTHR33280">
    <property type="entry name" value="50S RIBOSOMAL PROTEIN L31, CHLOROPLASTIC"/>
    <property type="match status" value="1"/>
</dbReference>
<accession>A0A2M6W2Y3</accession>
<dbReference type="EMBL" id="PFBX01000050">
    <property type="protein sequence ID" value="PIT87141.1"/>
    <property type="molecule type" value="Genomic_DNA"/>
</dbReference>
<evidence type="ECO:0000313" key="5">
    <source>
        <dbReference type="EMBL" id="PIT87141.1"/>
    </source>
</evidence>
<feature type="compositionally biased region" description="Basic and acidic residues" evidence="4">
    <location>
        <begin position="76"/>
        <end position="87"/>
    </location>
</feature>
<dbReference type="SUPFAM" id="SSF143800">
    <property type="entry name" value="L28p-like"/>
    <property type="match status" value="1"/>
</dbReference>
<dbReference type="InterPro" id="IPR002150">
    <property type="entry name" value="Ribosomal_bL31"/>
</dbReference>
<organism evidence="5 6">
    <name type="scientific">Candidatus Magasanikbacteria bacterium CG10_big_fil_rev_8_21_14_0_10_40_10</name>
    <dbReference type="NCBI Taxonomy" id="1974648"/>
    <lineage>
        <taxon>Bacteria</taxon>
        <taxon>Candidatus Magasanikiibacteriota</taxon>
    </lineage>
</organism>
<keyword evidence="1 3" id="KW-0689">Ribosomal protein</keyword>
<dbReference type="PANTHER" id="PTHR33280:SF1">
    <property type="entry name" value="LARGE RIBOSOMAL SUBUNIT PROTEIN BL31C"/>
    <property type="match status" value="1"/>
</dbReference>
<comment type="similarity">
    <text evidence="3">Belongs to the bacterial ribosomal protein bL31 family.</text>
</comment>
<evidence type="ECO:0000256" key="4">
    <source>
        <dbReference type="SAM" id="MobiDB-lite"/>
    </source>
</evidence>
<dbReference type="InterPro" id="IPR034704">
    <property type="entry name" value="Ribosomal_bL28/bL31-like_sf"/>
</dbReference>
<proteinExistence type="inferred from homology"/>
<feature type="region of interest" description="Disordered" evidence="4">
    <location>
        <begin position="66"/>
        <end position="94"/>
    </location>
</feature>
<dbReference type="Gene3D" id="4.10.830.30">
    <property type="entry name" value="Ribosomal protein L31"/>
    <property type="match status" value="1"/>
</dbReference>
<protein>
    <recommendedName>
        <fullName evidence="3">50S ribosomal protein L31</fullName>
    </recommendedName>
</protein>
<dbReference type="NCBIfam" id="TIGR00105">
    <property type="entry name" value="L31"/>
    <property type="match status" value="1"/>
</dbReference>
<dbReference type="GO" id="GO:0006412">
    <property type="term" value="P:translation"/>
    <property type="evidence" value="ECO:0007669"/>
    <property type="project" value="InterPro"/>
</dbReference>
<comment type="caution">
    <text evidence="5">The sequence shown here is derived from an EMBL/GenBank/DDBJ whole genome shotgun (WGS) entry which is preliminary data.</text>
</comment>